<dbReference type="RefSeq" id="WP_041017141.1">
    <property type="nucleotide sequence ID" value="NZ_CCEJ010000003.1"/>
</dbReference>
<dbReference type="InterPro" id="IPR036047">
    <property type="entry name" value="F-box-like_dom_sf"/>
</dbReference>
<protein>
    <submittedName>
        <fullName evidence="1">F-box domain-containing protein</fullName>
    </submittedName>
</protein>
<dbReference type="AlphaFoldDB" id="A0A090D1B3"/>
<evidence type="ECO:0000313" key="1">
    <source>
        <dbReference type="EMBL" id="CDR33705.1"/>
    </source>
</evidence>
<dbReference type="SUPFAM" id="SSF52047">
    <property type="entry name" value="RNI-like"/>
    <property type="match status" value="1"/>
</dbReference>
<comment type="caution">
    <text evidence="1">The sequence shown here is derived from an EMBL/GenBank/DDBJ whole genome shotgun (WGS) entry which is preliminary data.</text>
</comment>
<dbReference type="InterPro" id="IPR032675">
    <property type="entry name" value="LRR_dom_sf"/>
</dbReference>
<dbReference type="Proteomes" id="UP000031552">
    <property type="component" value="Unassembled WGS sequence"/>
</dbReference>
<dbReference type="SUPFAM" id="SSF81383">
    <property type="entry name" value="F-box domain"/>
    <property type="match status" value="1"/>
</dbReference>
<evidence type="ECO:0000313" key="2">
    <source>
        <dbReference type="Proteomes" id="UP000031552"/>
    </source>
</evidence>
<sequence length="399" mass="47072">MEHLTPCDKTYIGEENLFDRLSNEEVRCIFTFLEDLKDEDKFKLKLVCRRFYALARDHTLYKDEIREVKDLFLKTFSTKLTIKKSNSFFQEALIEFAKEFFSYIKILPRHIKCAELPFRYVNLPALKEIEGVKSISFHRKCLEIWNSLFLNLGSLIDQEGVFDFNDAFSRSFTEKTFISFCNLLTKKKDIRTFHIHTEMPEWQQQIFYTYLGKNLFKFRHLKFAPYIPKDIINAALCRSLKENTNLLRITIAKTQLRDAELFLLAEALKEHPRLEILDLSDLSFHVRGAVALILLFEMPNLRVVKFSGISPKELWLLVNGIEQFPFEKLVLGNMDIPLSCAKELCEIIKKSDQLTIKFNDCTMDEEVIAYIDLFNLEHFFSIFKDPPYFDPTSDRRHSI</sequence>
<keyword evidence="2" id="KW-1185">Reference proteome</keyword>
<organism evidence="1 2">
    <name type="scientific">Candidatus Criblamydia sequanensis CRIB-18</name>
    <dbReference type="NCBI Taxonomy" id="1437425"/>
    <lineage>
        <taxon>Bacteria</taxon>
        <taxon>Pseudomonadati</taxon>
        <taxon>Chlamydiota</taxon>
        <taxon>Chlamydiia</taxon>
        <taxon>Parachlamydiales</taxon>
        <taxon>Candidatus Criblamydiaceae</taxon>
        <taxon>Candidatus Criblamydia</taxon>
    </lineage>
</organism>
<reference evidence="1" key="2">
    <citation type="submission" date="2014-09" db="EMBL/GenBank/DDBJ databases">
        <title>Criblamydia sequanensis harbors a mega-plasmid encoding arsenite resistance.</title>
        <authorList>
            <person name="Bertelli C."/>
            <person name="Goesmann A."/>
            <person name="Greub G."/>
        </authorList>
    </citation>
    <scope>NUCLEOTIDE SEQUENCE [LARGE SCALE GENOMIC DNA]</scope>
    <source>
        <strain evidence="1">CRIB-18</strain>
    </source>
</reference>
<reference evidence="1" key="1">
    <citation type="submission" date="2013-12" db="EMBL/GenBank/DDBJ databases">
        <authorList>
            <person name="Linke B."/>
        </authorList>
    </citation>
    <scope>NUCLEOTIDE SEQUENCE [LARGE SCALE GENOMIC DNA]</scope>
    <source>
        <strain evidence="1">CRIB-18</strain>
    </source>
</reference>
<accession>A0A090D1B3</accession>
<name>A0A090D1B3_9BACT</name>
<gene>
    <name evidence="1" type="ORF">CSEC_0877</name>
</gene>
<dbReference type="EMBL" id="CCEJ010000003">
    <property type="protein sequence ID" value="CDR33705.1"/>
    <property type="molecule type" value="Genomic_DNA"/>
</dbReference>
<dbReference type="Gene3D" id="3.80.10.10">
    <property type="entry name" value="Ribonuclease Inhibitor"/>
    <property type="match status" value="1"/>
</dbReference>
<proteinExistence type="predicted"/>